<dbReference type="Gene3D" id="1.20.1270.340">
    <property type="match status" value="1"/>
</dbReference>
<dbReference type="InterPro" id="IPR010890">
    <property type="entry name" value="PriC"/>
</dbReference>
<reference evidence="1 2" key="1">
    <citation type="submission" date="2019-05" db="EMBL/GenBank/DDBJ databases">
        <title>Complete genome sequence of Izhakiella calystegiae KSNA2, an endophyte isolated from beach morning glory (Calystegia soldanella).</title>
        <authorList>
            <person name="Jiang L."/>
            <person name="Jeong J.C."/>
            <person name="Kim C.Y."/>
            <person name="Kim D.H."/>
            <person name="Kim S.W."/>
            <person name="Lee j."/>
        </authorList>
    </citation>
    <scope>NUCLEOTIDE SEQUENCE [LARGE SCALE GENOMIC DNA]</scope>
    <source>
        <strain evidence="1 2">KSNA2</strain>
    </source>
</reference>
<dbReference type="KEGG" id="izh:FEM41_11210"/>
<evidence type="ECO:0000313" key="1">
    <source>
        <dbReference type="EMBL" id="QCT20177.1"/>
    </source>
</evidence>
<dbReference type="Pfam" id="PF07445">
    <property type="entry name" value="PriC"/>
    <property type="match status" value="1"/>
</dbReference>
<evidence type="ECO:0000313" key="2">
    <source>
        <dbReference type="Proteomes" id="UP000302163"/>
    </source>
</evidence>
<dbReference type="RefSeq" id="WP_138096053.1">
    <property type="nucleotide sequence ID" value="NZ_CP040428.1"/>
</dbReference>
<sequence>MNTSQLLQSLEARIAQLRVELAPLAGHMSLMPRFDVKLFSCRGTLLGDYLAELENNYRHLAQAVSRQNEARSAWLAERLANQMAALTRESATWTLRRYDDARRATSRLSARMHRHQDYERRLLAMKAEREAQLAREQTLAGQQRLVRELEALEGRIDRCRAALAQISGCAQRKLR</sequence>
<organism evidence="1 2">
    <name type="scientific">Jejubacter calystegiae</name>
    <dbReference type="NCBI Taxonomy" id="2579935"/>
    <lineage>
        <taxon>Bacteria</taxon>
        <taxon>Pseudomonadati</taxon>
        <taxon>Pseudomonadota</taxon>
        <taxon>Gammaproteobacteria</taxon>
        <taxon>Enterobacterales</taxon>
        <taxon>Enterobacteriaceae</taxon>
        <taxon>Jejubacter</taxon>
    </lineage>
</organism>
<dbReference type="EMBL" id="CP040428">
    <property type="protein sequence ID" value="QCT20177.1"/>
    <property type="molecule type" value="Genomic_DNA"/>
</dbReference>
<protein>
    <submittedName>
        <fullName evidence="1">Primosomal replication protein N</fullName>
    </submittedName>
</protein>
<accession>A0A4V1G7M6</accession>
<dbReference type="AlphaFoldDB" id="A0A4V1G7M6"/>
<dbReference type="InterPro" id="IPR038338">
    <property type="entry name" value="PriC_sf"/>
</dbReference>
<dbReference type="Proteomes" id="UP000302163">
    <property type="component" value="Chromosome"/>
</dbReference>
<dbReference type="OrthoDB" id="6402824at2"/>
<proteinExistence type="predicted"/>
<keyword evidence="2" id="KW-1185">Reference proteome</keyword>
<name>A0A4V1G7M6_9ENTR</name>
<gene>
    <name evidence="1" type="ORF">FEM41_11210</name>
</gene>